<feature type="compositionally biased region" description="Basic and acidic residues" evidence="1">
    <location>
        <begin position="1"/>
        <end position="11"/>
    </location>
</feature>
<proteinExistence type="predicted"/>
<dbReference type="InterPro" id="IPR031389">
    <property type="entry name" value="RBIS"/>
</dbReference>
<evidence type="ECO:0000256" key="1">
    <source>
        <dbReference type="SAM" id="MobiDB-lite"/>
    </source>
</evidence>
<reference evidence="2" key="1">
    <citation type="submission" date="2025-08" db="UniProtKB">
        <authorList>
            <consortium name="Ensembl"/>
        </authorList>
    </citation>
    <scope>IDENTIFICATION</scope>
</reference>
<organism evidence="2 3">
    <name type="scientific">Leptobrachium leishanense</name>
    <name type="common">Leishan spiny toad</name>
    <dbReference type="NCBI Taxonomy" id="445787"/>
    <lineage>
        <taxon>Eukaryota</taxon>
        <taxon>Metazoa</taxon>
        <taxon>Chordata</taxon>
        <taxon>Craniata</taxon>
        <taxon>Vertebrata</taxon>
        <taxon>Euteleostomi</taxon>
        <taxon>Amphibia</taxon>
        <taxon>Batrachia</taxon>
        <taxon>Anura</taxon>
        <taxon>Pelobatoidea</taxon>
        <taxon>Megophryidae</taxon>
        <taxon>Leptobrachium</taxon>
    </lineage>
</organism>
<gene>
    <name evidence="2" type="primary">RBIS</name>
</gene>
<dbReference type="GO" id="GO:0005730">
    <property type="term" value="C:nucleolus"/>
    <property type="evidence" value="ECO:0007669"/>
    <property type="project" value="TreeGrafter"/>
</dbReference>
<feature type="compositionally biased region" description="Low complexity" evidence="1">
    <location>
        <begin position="81"/>
        <end position="91"/>
    </location>
</feature>
<reference evidence="2" key="2">
    <citation type="submission" date="2025-09" db="UniProtKB">
        <authorList>
            <consortium name="Ensembl"/>
        </authorList>
    </citation>
    <scope>IDENTIFICATION</scope>
</reference>
<feature type="region of interest" description="Disordered" evidence="1">
    <location>
        <begin position="1"/>
        <end position="46"/>
    </location>
</feature>
<dbReference type="PANTHER" id="PTHR35544:SF4">
    <property type="entry name" value="RIBOSOMAL BIOGENESIS FACTOR"/>
    <property type="match status" value="1"/>
</dbReference>
<dbReference type="OrthoDB" id="8828063at2759"/>
<dbReference type="GO" id="GO:0042254">
    <property type="term" value="P:ribosome biogenesis"/>
    <property type="evidence" value="ECO:0007669"/>
    <property type="project" value="InterPro"/>
</dbReference>
<sequence>MQHKTEMEKKTMAKSKGKGQKQQSVFHVASSKHVKAKHKAKQVKTSLKKISIVTKEKVSNVNEAFTELHKEVAQMKKRSQSKAAKSSQPSRQKAEAPPDVDSAANLFSQLIYSSHWHRPLCQQKSSAC</sequence>
<dbReference type="Proteomes" id="UP000694569">
    <property type="component" value="Unplaced"/>
</dbReference>
<accession>A0A8C5QPI9</accession>
<name>A0A8C5QPI9_9ANUR</name>
<dbReference type="AlphaFoldDB" id="A0A8C5QPI9"/>
<feature type="region of interest" description="Disordered" evidence="1">
    <location>
        <begin position="72"/>
        <end position="100"/>
    </location>
</feature>
<protein>
    <submittedName>
        <fullName evidence="2">Ribosomal biosis factor</fullName>
    </submittedName>
</protein>
<dbReference type="GeneTree" id="ENSGT00390000015564"/>
<evidence type="ECO:0000313" key="3">
    <source>
        <dbReference type="Proteomes" id="UP000694569"/>
    </source>
</evidence>
<evidence type="ECO:0000313" key="2">
    <source>
        <dbReference type="Ensembl" id="ENSLLEP00000040580.1"/>
    </source>
</evidence>
<feature type="compositionally biased region" description="Basic residues" evidence="1">
    <location>
        <begin position="30"/>
        <end position="42"/>
    </location>
</feature>
<dbReference type="Pfam" id="PF15679">
    <property type="entry name" value="DUF4665"/>
    <property type="match status" value="1"/>
</dbReference>
<dbReference type="PANTHER" id="PTHR35544">
    <property type="entry name" value="RIBOSOMAL BIOGENESIS FACTOR"/>
    <property type="match status" value="1"/>
</dbReference>
<keyword evidence="3" id="KW-1185">Reference proteome</keyword>
<dbReference type="Ensembl" id="ENSLLET00000042230.1">
    <property type="protein sequence ID" value="ENSLLEP00000040580.1"/>
    <property type="gene ID" value="ENSLLEG00000025826.1"/>
</dbReference>
<feature type="compositionally biased region" description="Low complexity" evidence="1">
    <location>
        <begin position="20"/>
        <end position="29"/>
    </location>
</feature>